<name>A0A974QEZ3_SALET</name>
<dbReference type="Proteomes" id="UP000868515">
    <property type="component" value="Unassembled WGS sequence"/>
</dbReference>
<sequence>RTSAGKEEEKTFLEECARTGRTVLTAEEGRKIELMYQSVMALTECIAGEVDQ</sequence>
<evidence type="ECO:0000313" key="1">
    <source>
        <dbReference type="EMBL" id="OSD68300.1"/>
    </source>
</evidence>
<accession>A0A974QEZ3</accession>
<dbReference type="EMBL" id="NBPI01000012">
    <property type="protein sequence ID" value="OSD68300.1"/>
    <property type="molecule type" value="Genomic_DNA"/>
</dbReference>
<feature type="non-terminal residue" evidence="1">
    <location>
        <position position="1"/>
    </location>
</feature>
<protein>
    <submittedName>
        <fullName evidence="1">Exodeoxyribonuclease VIII</fullName>
    </submittedName>
</protein>
<evidence type="ECO:0000313" key="2">
    <source>
        <dbReference type="Proteomes" id="UP000868515"/>
    </source>
</evidence>
<dbReference type="AlphaFoldDB" id="A0A974QEZ3"/>
<gene>
    <name evidence="1" type="ORF">R537_16245</name>
</gene>
<proteinExistence type="predicted"/>
<reference evidence="1 2" key="1">
    <citation type="submission" date="2017-03" db="EMBL/GenBank/DDBJ databases">
        <title>Salmonella serotype comparative study.</title>
        <authorList>
            <person name="Liao J."/>
        </authorList>
    </citation>
    <scope>NUCLEOTIDE SEQUENCE [LARGE SCALE GENOMIC DNA]</scope>
    <source>
        <strain evidence="1 2">NY_FSL S10-1448</strain>
    </source>
</reference>
<comment type="caution">
    <text evidence="1">The sequence shown here is derived from an EMBL/GenBank/DDBJ whole genome shotgun (WGS) entry which is preliminary data.</text>
</comment>
<organism evidence="1 2">
    <name type="scientific">Salmonella enterica subsp. enterica serovar Rough O:d:1,7</name>
    <dbReference type="NCBI Taxonomy" id="1974323"/>
    <lineage>
        <taxon>Bacteria</taxon>
        <taxon>Pseudomonadati</taxon>
        <taxon>Pseudomonadota</taxon>
        <taxon>Gammaproteobacteria</taxon>
        <taxon>Enterobacterales</taxon>
        <taxon>Enterobacteriaceae</taxon>
        <taxon>Salmonella</taxon>
    </lineage>
</organism>